<feature type="transmembrane region" description="Helical" evidence="1">
    <location>
        <begin position="53"/>
        <end position="74"/>
    </location>
</feature>
<gene>
    <name evidence="2" type="ORF">DBRI00130_LOCUS6898</name>
    <name evidence="3" type="ORF">DBRI00130_LOCUS6899</name>
</gene>
<name>A0A6V2C6J8_9STRA</name>
<evidence type="ECO:0008006" key="4">
    <source>
        <dbReference type="Google" id="ProtNLM"/>
    </source>
</evidence>
<proteinExistence type="predicted"/>
<evidence type="ECO:0000313" key="2">
    <source>
        <dbReference type="EMBL" id="CAE4591861.1"/>
    </source>
</evidence>
<reference evidence="2" key="1">
    <citation type="submission" date="2021-01" db="EMBL/GenBank/DDBJ databases">
        <authorList>
            <person name="Corre E."/>
            <person name="Pelletier E."/>
            <person name="Niang G."/>
            <person name="Scheremetjew M."/>
            <person name="Finn R."/>
            <person name="Kale V."/>
            <person name="Holt S."/>
            <person name="Cochrane G."/>
            <person name="Meng A."/>
            <person name="Brown T."/>
            <person name="Cohen L."/>
        </authorList>
    </citation>
    <scope>NUCLEOTIDE SEQUENCE</scope>
    <source>
        <strain evidence="2">GSO104</strain>
    </source>
</reference>
<dbReference type="EMBL" id="HBNS01008501">
    <property type="protein sequence ID" value="CAE4591863.1"/>
    <property type="molecule type" value="Transcribed_RNA"/>
</dbReference>
<dbReference type="AlphaFoldDB" id="A0A6V2C6J8"/>
<keyword evidence="1" id="KW-0472">Membrane</keyword>
<dbReference type="EMBL" id="HBNS01008500">
    <property type="protein sequence ID" value="CAE4591861.1"/>
    <property type="molecule type" value="Transcribed_RNA"/>
</dbReference>
<sequence length="763" mass="82513">MSVDGGESVTRYDPSSMARVDVGIEELGDDITMTDFSEYHISEIRKRARGKRIFISFISIFAIAGITLGIITGVSKSGTKTSRLSSKLSSKCSPNAVSTLNGFEDCKSVCAQAECCGLAKDDPGSCADERADTCEAFDTYCTVLSFDYDNNGKVEAREIVTVPPADLRINEVCEWDSLASGEGFFACENACKPGSCCYEVIETCLITNPEICDDYAACGILHVQQFVSVPPAVSNIAEICAPESLDDKDGYNMCKNACDPGECCLEPIEACRVENSDICSEYEVCKILHGTPKSHPSSIESQIVTKCNTNAFVGDDSQAQECKDLCQPAACCFTSNKDDSCNTPDNEAWCSQYAACQLLDHIGDDGINNNKEAQDVVQSACSDTSSKGLIACSNVCAPANCCFDGSLDCTETGMDNLRCSHYEACGILYDHDKNPNTTTKPNPVATESDQKSSLELAMHISNVCSNESIQTTEGSDDCLNLCEDNLCCFADDEEVNCLKDHGEKCVVYAACDNIVHGEYALKPEDTSSQTSNNIPVENPKSYNEELTEKCQQAKITTLEGFNECLDLCKAHLCCSTTDKRENCYNDHPNECDDYAPCAVLTAHSSSLSNAEDIVDGVCDVESIKTREGLNECQSVCGEHLCCFSPIGTKSNCVDTLGEECNKYHSCIHLTLATGGPVGIRKDEPNSISSLNESESEGFDYKIPEQDSLGFSCSEEHIAEAGETDCDNMCNERSCCFEEGVGNCKVTDKDFCVSAETFCSEDSS</sequence>
<evidence type="ECO:0000256" key="1">
    <source>
        <dbReference type="SAM" id="Phobius"/>
    </source>
</evidence>
<protein>
    <recommendedName>
        <fullName evidence="4">EF-hand domain-containing protein</fullName>
    </recommendedName>
</protein>
<keyword evidence="1" id="KW-1133">Transmembrane helix</keyword>
<keyword evidence="1" id="KW-0812">Transmembrane</keyword>
<evidence type="ECO:0000313" key="3">
    <source>
        <dbReference type="EMBL" id="CAE4591863.1"/>
    </source>
</evidence>
<accession>A0A6V2C6J8</accession>
<organism evidence="2">
    <name type="scientific">Ditylum brightwellii</name>
    <dbReference type="NCBI Taxonomy" id="49249"/>
    <lineage>
        <taxon>Eukaryota</taxon>
        <taxon>Sar</taxon>
        <taxon>Stramenopiles</taxon>
        <taxon>Ochrophyta</taxon>
        <taxon>Bacillariophyta</taxon>
        <taxon>Mediophyceae</taxon>
        <taxon>Lithodesmiophycidae</taxon>
        <taxon>Lithodesmiales</taxon>
        <taxon>Lithodesmiaceae</taxon>
        <taxon>Ditylum</taxon>
    </lineage>
</organism>